<keyword evidence="2" id="KW-1185">Reference proteome</keyword>
<reference evidence="1 2" key="1">
    <citation type="submission" date="2018-01" db="EMBL/GenBank/DDBJ databases">
        <title>Genome Sequencing and Assembly of Anaerobacter polyendosporus strain CT4.</title>
        <authorList>
            <person name="Tachaapaikoon C."/>
            <person name="Sutheeworapong S."/>
            <person name="Jenjaroenpun P."/>
            <person name="Wongsurawat T."/>
            <person name="Nookeaw I."/>
            <person name="Cheawchanlertfa P."/>
            <person name="Kosugi A."/>
            <person name="Cheevadhanarak S."/>
            <person name="Ratanakhanokchai K."/>
        </authorList>
    </citation>
    <scope>NUCLEOTIDE SEQUENCE [LARGE SCALE GENOMIC DNA]</scope>
    <source>
        <strain evidence="1 2">CT4</strain>
    </source>
</reference>
<name>A0A3R5UE20_9CLOT</name>
<dbReference type="AlphaFoldDB" id="A0A3R5UE20"/>
<dbReference type="RefSeq" id="WP_128212043.1">
    <property type="nucleotide sequence ID" value="NZ_CP025746.1"/>
</dbReference>
<dbReference type="Proteomes" id="UP000286268">
    <property type="component" value="Chromosome"/>
</dbReference>
<dbReference type="KEGG" id="cmah:C1I91_06150"/>
<dbReference type="EMBL" id="CP025746">
    <property type="protein sequence ID" value="QAA31261.1"/>
    <property type="molecule type" value="Genomic_DNA"/>
</dbReference>
<protein>
    <submittedName>
        <fullName evidence="1">Uncharacterized protein</fullName>
    </submittedName>
</protein>
<evidence type="ECO:0000313" key="2">
    <source>
        <dbReference type="Proteomes" id="UP000286268"/>
    </source>
</evidence>
<sequence length="149" mass="17593">MLKENMRVMVYDGDLVGWIDGKLLKQLPGENRWSILTSQNYILDRFVKEEYSEMVPDGCAYVMKMNIYELAAEVYKSSDEKDTISFDAFIYKFMSIEEVIELFYQSLPKDVRDEGLNYKVGYAVDHEKREIRALYCLNKAEDISYEKFI</sequence>
<gene>
    <name evidence="1" type="ORF">C1I91_06150</name>
</gene>
<proteinExistence type="predicted"/>
<evidence type="ECO:0000313" key="1">
    <source>
        <dbReference type="EMBL" id="QAA31261.1"/>
    </source>
</evidence>
<accession>A0A3R5UE20</accession>
<organism evidence="1 2">
    <name type="scientific">Clostridium manihotivorum</name>
    <dbReference type="NCBI Taxonomy" id="2320868"/>
    <lineage>
        <taxon>Bacteria</taxon>
        <taxon>Bacillati</taxon>
        <taxon>Bacillota</taxon>
        <taxon>Clostridia</taxon>
        <taxon>Eubacteriales</taxon>
        <taxon>Clostridiaceae</taxon>
        <taxon>Clostridium</taxon>
    </lineage>
</organism>
<dbReference type="OrthoDB" id="10000554at2"/>